<feature type="non-terminal residue" evidence="1">
    <location>
        <position position="1"/>
    </location>
</feature>
<dbReference type="Proteomes" id="UP000059680">
    <property type="component" value="Chromosome 9"/>
</dbReference>
<evidence type="ECO:0000313" key="1">
    <source>
        <dbReference type="EMBL" id="BAT07198.1"/>
    </source>
</evidence>
<accession>A0A0P0XKI4</accession>
<proteinExistence type="predicted"/>
<name>A0A0P0XKI4_ORYSJ</name>
<dbReference type="Gramene" id="Os09t0276600-01">
    <property type="protein sequence ID" value="Os09t0276600-01"/>
    <property type="gene ID" value="Os09g0276600"/>
</dbReference>
<dbReference type="EMBL" id="AP014965">
    <property type="protein sequence ID" value="BAT07198.1"/>
    <property type="molecule type" value="Genomic_DNA"/>
</dbReference>
<keyword evidence="2" id="KW-1185">Reference proteome</keyword>
<dbReference type="InParanoid" id="A0A0P0XKI4"/>
<dbReference type="PaxDb" id="39947-A0A0P0XKI4"/>
<gene>
    <name evidence="1" type="ordered locus">Os09g0276600</name>
    <name evidence="1" type="ORF">OSNPB_090276600</name>
</gene>
<reference evidence="2" key="1">
    <citation type="journal article" date="2005" name="Nature">
        <title>The map-based sequence of the rice genome.</title>
        <authorList>
            <consortium name="International rice genome sequencing project (IRGSP)"/>
            <person name="Matsumoto T."/>
            <person name="Wu J."/>
            <person name="Kanamori H."/>
            <person name="Katayose Y."/>
            <person name="Fujisawa M."/>
            <person name="Namiki N."/>
            <person name="Mizuno H."/>
            <person name="Yamamoto K."/>
            <person name="Antonio B.A."/>
            <person name="Baba T."/>
            <person name="Sakata K."/>
            <person name="Nagamura Y."/>
            <person name="Aoki H."/>
            <person name="Arikawa K."/>
            <person name="Arita K."/>
            <person name="Bito T."/>
            <person name="Chiden Y."/>
            <person name="Fujitsuka N."/>
            <person name="Fukunaka R."/>
            <person name="Hamada M."/>
            <person name="Harada C."/>
            <person name="Hayashi A."/>
            <person name="Hijishita S."/>
            <person name="Honda M."/>
            <person name="Hosokawa S."/>
            <person name="Ichikawa Y."/>
            <person name="Idonuma A."/>
            <person name="Iijima M."/>
            <person name="Ikeda M."/>
            <person name="Ikeno M."/>
            <person name="Ito K."/>
            <person name="Ito S."/>
            <person name="Ito T."/>
            <person name="Ito Y."/>
            <person name="Ito Y."/>
            <person name="Iwabuchi A."/>
            <person name="Kamiya K."/>
            <person name="Karasawa W."/>
            <person name="Kurita K."/>
            <person name="Katagiri S."/>
            <person name="Kikuta A."/>
            <person name="Kobayashi H."/>
            <person name="Kobayashi N."/>
            <person name="Machita K."/>
            <person name="Maehara T."/>
            <person name="Masukawa M."/>
            <person name="Mizubayashi T."/>
            <person name="Mukai Y."/>
            <person name="Nagasaki H."/>
            <person name="Nagata Y."/>
            <person name="Naito S."/>
            <person name="Nakashima M."/>
            <person name="Nakama Y."/>
            <person name="Nakamichi Y."/>
            <person name="Nakamura M."/>
            <person name="Meguro A."/>
            <person name="Negishi M."/>
            <person name="Ohta I."/>
            <person name="Ohta T."/>
            <person name="Okamoto M."/>
            <person name="Ono N."/>
            <person name="Saji S."/>
            <person name="Sakaguchi M."/>
            <person name="Sakai K."/>
            <person name="Shibata M."/>
            <person name="Shimokawa T."/>
            <person name="Song J."/>
            <person name="Takazaki Y."/>
            <person name="Terasawa K."/>
            <person name="Tsugane M."/>
            <person name="Tsuji K."/>
            <person name="Ueda S."/>
            <person name="Waki K."/>
            <person name="Yamagata H."/>
            <person name="Yamamoto M."/>
            <person name="Yamamoto S."/>
            <person name="Yamane H."/>
            <person name="Yoshiki S."/>
            <person name="Yoshihara R."/>
            <person name="Yukawa K."/>
            <person name="Zhong H."/>
            <person name="Yano M."/>
            <person name="Yuan Q."/>
            <person name="Ouyang S."/>
            <person name="Liu J."/>
            <person name="Jones K.M."/>
            <person name="Gansberger K."/>
            <person name="Moffat K."/>
            <person name="Hill J."/>
            <person name="Bera J."/>
            <person name="Fadrosh D."/>
            <person name="Jin S."/>
            <person name="Johri S."/>
            <person name="Kim M."/>
            <person name="Overton L."/>
            <person name="Reardon M."/>
            <person name="Tsitrin T."/>
            <person name="Vuong H."/>
            <person name="Weaver B."/>
            <person name="Ciecko A."/>
            <person name="Tallon L."/>
            <person name="Jackson J."/>
            <person name="Pai G."/>
            <person name="Aken S.V."/>
            <person name="Utterback T."/>
            <person name="Reidmuller S."/>
            <person name="Feldblyum T."/>
            <person name="Hsiao J."/>
            <person name="Zismann V."/>
            <person name="Iobst S."/>
            <person name="de Vazeille A.R."/>
            <person name="Buell C.R."/>
            <person name="Ying K."/>
            <person name="Li Y."/>
            <person name="Lu T."/>
            <person name="Huang Y."/>
            <person name="Zhao Q."/>
            <person name="Feng Q."/>
            <person name="Zhang L."/>
            <person name="Zhu J."/>
            <person name="Weng Q."/>
            <person name="Mu J."/>
            <person name="Lu Y."/>
            <person name="Fan D."/>
            <person name="Liu Y."/>
            <person name="Guan J."/>
            <person name="Zhang Y."/>
            <person name="Yu S."/>
            <person name="Liu X."/>
            <person name="Zhang Y."/>
            <person name="Hong G."/>
            <person name="Han B."/>
            <person name="Choisne N."/>
            <person name="Demange N."/>
            <person name="Orjeda G."/>
            <person name="Samain S."/>
            <person name="Cattolico L."/>
            <person name="Pelletier E."/>
            <person name="Couloux A."/>
            <person name="Segurens B."/>
            <person name="Wincker P."/>
            <person name="D'Hont A."/>
            <person name="Scarpelli C."/>
            <person name="Weissenbach J."/>
            <person name="Salanoubat M."/>
            <person name="Quetier F."/>
            <person name="Yu Y."/>
            <person name="Kim H.R."/>
            <person name="Rambo T."/>
            <person name="Currie J."/>
            <person name="Collura K."/>
            <person name="Luo M."/>
            <person name="Yang T."/>
            <person name="Ammiraju J.S.S."/>
            <person name="Engler F."/>
            <person name="Soderlund C."/>
            <person name="Wing R.A."/>
            <person name="Palmer L.E."/>
            <person name="de la Bastide M."/>
            <person name="Spiegel L."/>
            <person name="Nascimento L."/>
            <person name="Zutavern T."/>
            <person name="O'Shaughnessy A."/>
            <person name="Dike S."/>
            <person name="Dedhia N."/>
            <person name="Preston R."/>
            <person name="Balija V."/>
            <person name="McCombie W.R."/>
            <person name="Chow T."/>
            <person name="Chen H."/>
            <person name="Chung M."/>
            <person name="Chen C."/>
            <person name="Shaw J."/>
            <person name="Wu H."/>
            <person name="Hsiao K."/>
            <person name="Chao Y."/>
            <person name="Chu M."/>
            <person name="Cheng C."/>
            <person name="Hour A."/>
            <person name="Lee P."/>
            <person name="Lin S."/>
            <person name="Lin Y."/>
            <person name="Liou J."/>
            <person name="Liu S."/>
            <person name="Hsing Y."/>
            <person name="Raghuvanshi S."/>
            <person name="Mohanty A."/>
            <person name="Bharti A.K."/>
            <person name="Gaur A."/>
            <person name="Gupta V."/>
            <person name="Kumar D."/>
            <person name="Ravi V."/>
            <person name="Vij S."/>
            <person name="Kapur A."/>
            <person name="Khurana P."/>
            <person name="Khurana P."/>
            <person name="Khurana J.P."/>
            <person name="Tyagi A.K."/>
            <person name="Gaikwad K."/>
            <person name="Singh A."/>
            <person name="Dalal V."/>
            <person name="Srivastava S."/>
            <person name="Dixit A."/>
            <person name="Pal A.K."/>
            <person name="Ghazi I.A."/>
            <person name="Yadav M."/>
            <person name="Pandit A."/>
            <person name="Bhargava A."/>
            <person name="Sureshbabu K."/>
            <person name="Batra K."/>
            <person name="Sharma T.R."/>
            <person name="Mohapatra T."/>
            <person name="Singh N.K."/>
            <person name="Messing J."/>
            <person name="Nelson A.B."/>
            <person name="Fuks G."/>
            <person name="Kavchok S."/>
            <person name="Keizer G."/>
            <person name="Linton E."/>
            <person name="Llaca V."/>
            <person name="Song R."/>
            <person name="Tanyolac B."/>
            <person name="Young S."/>
            <person name="Ho-Il K."/>
            <person name="Hahn J.H."/>
            <person name="Sangsakoo G."/>
            <person name="Vanavichit A."/>
            <person name="de Mattos Luiz.A.T."/>
            <person name="Zimmer P.D."/>
            <person name="Malone G."/>
            <person name="Dellagostin O."/>
            <person name="de Oliveira A.C."/>
            <person name="Bevan M."/>
            <person name="Bancroft I."/>
            <person name="Minx P."/>
            <person name="Cordum H."/>
            <person name="Wilson R."/>
            <person name="Cheng Z."/>
            <person name="Jin W."/>
            <person name="Jiang J."/>
            <person name="Leong S.A."/>
            <person name="Iwama H."/>
            <person name="Gojobori T."/>
            <person name="Itoh T."/>
            <person name="Niimura Y."/>
            <person name="Fujii Y."/>
            <person name="Habara T."/>
            <person name="Sakai H."/>
            <person name="Sato Y."/>
            <person name="Wilson G."/>
            <person name="Kumar K."/>
            <person name="McCouch S."/>
            <person name="Juretic N."/>
            <person name="Hoen D."/>
            <person name="Wright S."/>
            <person name="Bruskiewich R."/>
            <person name="Bureau T."/>
            <person name="Miyao A."/>
            <person name="Hirochika H."/>
            <person name="Nishikawa T."/>
            <person name="Kadowaki K."/>
            <person name="Sugiura M."/>
            <person name="Burr B."/>
            <person name="Sasaki T."/>
        </authorList>
    </citation>
    <scope>NUCLEOTIDE SEQUENCE [LARGE SCALE GENOMIC DNA]</scope>
    <source>
        <strain evidence="2">cv. Nipponbare</strain>
    </source>
</reference>
<protein>
    <submittedName>
        <fullName evidence="1">Os09g0276600 protein</fullName>
    </submittedName>
</protein>
<reference evidence="1 2" key="2">
    <citation type="journal article" date="2013" name="Plant Cell Physiol.">
        <title>Rice Annotation Project Database (RAP-DB): an integrative and interactive database for rice genomics.</title>
        <authorList>
            <person name="Sakai H."/>
            <person name="Lee S.S."/>
            <person name="Tanaka T."/>
            <person name="Numa H."/>
            <person name="Kim J."/>
            <person name="Kawahara Y."/>
            <person name="Wakimoto H."/>
            <person name="Yang C.C."/>
            <person name="Iwamoto M."/>
            <person name="Abe T."/>
            <person name="Yamada Y."/>
            <person name="Muto A."/>
            <person name="Inokuchi H."/>
            <person name="Ikemura T."/>
            <person name="Matsumoto T."/>
            <person name="Sasaki T."/>
            <person name="Itoh T."/>
        </authorList>
    </citation>
    <scope>NUCLEOTIDE SEQUENCE [LARGE SCALE GENOMIC DNA]</scope>
    <source>
        <strain evidence="2">cv. Nipponbare</strain>
    </source>
</reference>
<dbReference type="AlphaFoldDB" id="A0A0P0XKI4"/>
<reference evidence="1 2" key="3">
    <citation type="journal article" date="2013" name="Rice">
        <title>Improvement of the Oryza sativa Nipponbare reference genome using next generation sequence and optical map data.</title>
        <authorList>
            <person name="Kawahara Y."/>
            <person name="de la Bastide M."/>
            <person name="Hamilton J.P."/>
            <person name="Kanamori H."/>
            <person name="McCombie W.R."/>
            <person name="Ouyang S."/>
            <person name="Schwartz D.C."/>
            <person name="Tanaka T."/>
            <person name="Wu J."/>
            <person name="Zhou S."/>
            <person name="Childs K.L."/>
            <person name="Davidson R.M."/>
            <person name="Lin H."/>
            <person name="Quesada-Ocampo L."/>
            <person name="Vaillancourt B."/>
            <person name="Sakai H."/>
            <person name="Lee S.S."/>
            <person name="Kim J."/>
            <person name="Numa H."/>
            <person name="Itoh T."/>
            <person name="Buell C.R."/>
            <person name="Matsumoto T."/>
        </authorList>
    </citation>
    <scope>NUCLEOTIDE SEQUENCE [LARGE SCALE GENOMIC DNA]</scope>
    <source>
        <strain evidence="2">cv. Nipponbare</strain>
    </source>
</reference>
<sequence length="95" mass="10415">QVRPWLCSRVHPRRCIGLSSSLGKSHSLLADFSSPLPSRHSDGMSIWPRTIWLLIIGDSRFGACNGWGAILHFTDLFAPHSLLLSSSSPGLLTPH</sequence>
<organism evidence="1 2">
    <name type="scientific">Oryza sativa subsp. japonica</name>
    <name type="common">Rice</name>
    <dbReference type="NCBI Taxonomy" id="39947"/>
    <lineage>
        <taxon>Eukaryota</taxon>
        <taxon>Viridiplantae</taxon>
        <taxon>Streptophyta</taxon>
        <taxon>Embryophyta</taxon>
        <taxon>Tracheophyta</taxon>
        <taxon>Spermatophyta</taxon>
        <taxon>Magnoliopsida</taxon>
        <taxon>Liliopsida</taxon>
        <taxon>Poales</taxon>
        <taxon>Poaceae</taxon>
        <taxon>BOP clade</taxon>
        <taxon>Oryzoideae</taxon>
        <taxon>Oryzeae</taxon>
        <taxon>Oryzinae</taxon>
        <taxon>Oryza</taxon>
        <taxon>Oryza sativa</taxon>
    </lineage>
</organism>
<evidence type="ECO:0000313" key="2">
    <source>
        <dbReference type="Proteomes" id="UP000059680"/>
    </source>
</evidence>